<name>A0A6J5QMX1_9CAUD</name>
<gene>
    <name evidence="2" type="ORF">UFOVP1123_140</name>
    <name evidence="3" type="ORF">UFOVP1239_11</name>
    <name evidence="4" type="ORF">UFOVP1484_2</name>
    <name evidence="5" type="ORF">UFOVP1577_8</name>
    <name evidence="1" type="ORF">UFOVP961_70</name>
</gene>
<dbReference type="EMBL" id="LR796912">
    <property type="protein sequence ID" value="CAB4174667.1"/>
    <property type="molecule type" value="Genomic_DNA"/>
</dbReference>
<protein>
    <submittedName>
        <fullName evidence="2">Uncharacterized protein</fullName>
    </submittedName>
</protein>
<reference evidence="2" key="1">
    <citation type="submission" date="2020-05" db="EMBL/GenBank/DDBJ databases">
        <authorList>
            <person name="Chiriac C."/>
            <person name="Salcher M."/>
            <person name="Ghai R."/>
            <person name="Kavagutti S V."/>
        </authorList>
    </citation>
    <scope>NUCLEOTIDE SEQUENCE</scope>
</reference>
<dbReference type="EMBL" id="LR797194">
    <property type="protein sequence ID" value="CAB4193032.1"/>
    <property type="molecule type" value="Genomic_DNA"/>
</dbReference>
<evidence type="ECO:0000313" key="2">
    <source>
        <dbReference type="EMBL" id="CAB4185770.1"/>
    </source>
</evidence>
<proteinExistence type="predicted"/>
<evidence type="ECO:0000313" key="5">
    <source>
        <dbReference type="EMBL" id="CAB5230494.1"/>
    </source>
</evidence>
<accession>A0A6J5QMX1</accession>
<evidence type="ECO:0000313" key="1">
    <source>
        <dbReference type="EMBL" id="CAB4174667.1"/>
    </source>
</evidence>
<dbReference type="InterPro" id="IPR039451">
    <property type="entry name" value="DUF5419"/>
</dbReference>
<dbReference type="EMBL" id="LR798422">
    <property type="protein sequence ID" value="CAB5230494.1"/>
    <property type="molecule type" value="Genomic_DNA"/>
</dbReference>
<dbReference type="Pfam" id="PF17441">
    <property type="entry name" value="DUF5419"/>
    <property type="match status" value="1"/>
</dbReference>
<evidence type="ECO:0000313" key="3">
    <source>
        <dbReference type="EMBL" id="CAB4193032.1"/>
    </source>
</evidence>
<dbReference type="EMBL" id="LR797079">
    <property type="protein sequence ID" value="CAB4185770.1"/>
    <property type="molecule type" value="Genomic_DNA"/>
</dbReference>
<evidence type="ECO:0000313" key="4">
    <source>
        <dbReference type="EMBL" id="CAB4215758.1"/>
    </source>
</evidence>
<dbReference type="EMBL" id="LR797435">
    <property type="protein sequence ID" value="CAB4215758.1"/>
    <property type="molecule type" value="Genomic_DNA"/>
</dbReference>
<organism evidence="2">
    <name type="scientific">uncultured Caudovirales phage</name>
    <dbReference type="NCBI Taxonomy" id="2100421"/>
    <lineage>
        <taxon>Viruses</taxon>
        <taxon>Duplodnaviria</taxon>
        <taxon>Heunggongvirae</taxon>
        <taxon>Uroviricota</taxon>
        <taxon>Caudoviricetes</taxon>
        <taxon>Peduoviridae</taxon>
        <taxon>Maltschvirus</taxon>
        <taxon>Maltschvirus maltsch</taxon>
    </lineage>
</organism>
<sequence length="57" mass="6412">MNKNFETWMVEVDRRLVVACSMGVDDLPDYSYRDAFDAGMSANEAAEEALDNAGWSF</sequence>